<keyword evidence="3" id="KW-1185">Reference proteome</keyword>
<dbReference type="Proteomes" id="UP000419144">
    <property type="component" value="Unassembled WGS sequence"/>
</dbReference>
<comment type="caution">
    <text evidence="2">The sequence shown here is derived from an EMBL/GenBank/DDBJ whole genome shotgun (WGS) entry which is preliminary data.</text>
</comment>
<gene>
    <name evidence="2" type="ORF">LtaPh_1514500</name>
</gene>
<evidence type="ECO:0000313" key="3">
    <source>
        <dbReference type="Proteomes" id="UP000419144"/>
    </source>
</evidence>
<dbReference type="EMBL" id="BLBS01000019">
    <property type="protein sequence ID" value="GET87343.1"/>
    <property type="molecule type" value="Genomic_DNA"/>
</dbReference>
<feature type="region of interest" description="Disordered" evidence="1">
    <location>
        <begin position="438"/>
        <end position="465"/>
    </location>
</feature>
<dbReference type="InterPro" id="IPR036910">
    <property type="entry name" value="HMG_box_dom_sf"/>
</dbReference>
<proteinExistence type="predicted"/>
<dbReference type="AlphaFoldDB" id="A0A640KCP3"/>
<feature type="compositionally biased region" description="Low complexity" evidence="1">
    <location>
        <begin position="445"/>
        <end position="459"/>
    </location>
</feature>
<organism evidence="2 3">
    <name type="scientific">Leishmania tarentolae</name>
    <name type="common">Sauroleishmania tarentolae</name>
    <dbReference type="NCBI Taxonomy" id="5689"/>
    <lineage>
        <taxon>Eukaryota</taxon>
        <taxon>Discoba</taxon>
        <taxon>Euglenozoa</taxon>
        <taxon>Kinetoplastea</taxon>
        <taxon>Metakinetoplastina</taxon>
        <taxon>Trypanosomatida</taxon>
        <taxon>Trypanosomatidae</taxon>
        <taxon>Leishmaniinae</taxon>
        <taxon>Leishmania</taxon>
        <taxon>lizard Leishmania</taxon>
    </lineage>
</organism>
<dbReference type="CDD" id="cd00084">
    <property type="entry name" value="HMG-box_SF"/>
    <property type="match status" value="1"/>
</dbReference>
<sequence length="644" mass="71270">MMRHFRVSTAAKPQCIVRTKMTGFNLFTQDIQKERNVLKTKSFDGGHENMRIMAKLWKRLPLKQRVMYNTKALQRAALVTRDPEKKNNTFNLLMKLFGKDKMLLTAGNEAFTALMAKSTMHAMSQRDRRRLLEKLKVDAFRTSKERSNRSGTSAFRRFVSPSMLLFNSFTEMQRSVAPTRKSAFTAVTKVLSVCNLTVSGEKYVMDRYSSLSPDLRNLFAPISDVEAPFFEMFCAARCAGFDWKHFEIIRLFASFRGIKLDLGGNAMQDELFRSLLAADRSRDGVYFRARRSLERLEKLRSSDCGCFIARHLPQSANMPPAAYGVDSTLDDVSVATLLAETRCGHSVYDDVLTRAAVLRTKERNEKLAVYNVQQMITMDALKNKQAHLKSVKEKVAPELRVTKPVLKLNAARPPLRKKKSLSDRVPLKKVTAMAKPKLKQTVPIASKETATEATPAASPDRNALPAVKLQMVTKRAARAYRTKAKDVSAPRRALVKVSAARKIGVAASNKAPKKGALTSQGTAATDGDGNFLAENVLADSVDGDVDAQVLDDSAGATTAQVAVPTVPEKQKGKSAGHRGARSHLLTPESMLPATARPQKVIVAHTSIGRKTPRPVYTSPSSPFTPARRKVSFADNIRAQLASLL</sequence>
<feature type="region of interest" description="Disordered" evidence="1">
    <location>
        <begin position="508"/>
        <end position="527"/>
    </location>
</feature>
<name>A0A640KCP3_LEITA</name>
<evidence type="ECO:0000313" key="2">
    <source>
        <dbReference type="EMBL" id="GET87343.1"/>
    </source>
</evidence>
<dbReference type="VEuPathDB" id="TriTrypDB:LtaPh_1514500"/>
<protein>
    <submittedName>
        <fullName evidence="2">Uncharacterized protein</fullName>
    </submittedName>
</protein>
<dbReference type="SUPFAM" id="SSF47095">
    <property type="entry name" value="HMG-box"/>
    <property type="match status" value="1"/>
</dbReference>
<reference evidence="2" key="1">
    <citation type="submission" date="2019-11" db="EMBL/GenBank/DDBJ databases">
        <title>Leishmania tarentolae CDS.</title>
        <authorList>
            <person name="Goto Y."/>
            <person name="Yamagishi J."/>
        </authorList>
    </citation>
    <scope>NUCLEOTIDE SEQUENCE [LARGE SCALE GENOMIC DNA]</scope>
    <source>
        <strain evidence="2">Parrot Tar II</strain>
    </source>
</reference>
<evidence type="ECO:0000256" key="1">
    <source>
        <dbReference type="SAM" id="MobiDB-lite"/>
    </source>
</evidence>
<accession>A0A640KCP3</accession>
<dbReference type="OrthoDB" id="242733at2759"/>